<dbReference type="InterPro" id="IPR015797">
    <property type="entry name" value="NUDIX_hydrolase-like_dom_sf"/>
</dbReference>
<dbReference type="PANTHER" id="PTHR13622">
    <property type="entry name" value="THIAMIN PYROPHOSPHOKINASE"/>
    <property type="match status" value="1"/>
</dbReference>
<comment type="function">
    <text evidence="1">Probably mediates the hydrolysis of some nucleoside diphosphate derivatives.</text>
</comment>
<reference evidence="3" key="1">
    <citation type="submission" date="2021-01" db="EMBL/GenBank/DDBJ databases">
        <authorList>
            <person name="Eckstrom K.M.E."/>
        </authorList>
    </citation>
    <scope>NUCLEOTIDE SEQUENCE</scope>
    <source>
        <strain evidence="3">UVCC 0001</strain>
    </source>
</reference>
<feature type="domain" description="Nudix hydrolase" evidence="2">
    <location>
        <begin position="132"/>
        <end position="271"/>
    </location>
</feature>
<protein>
    <recommendedName>
        <fullName evidence="2">Nudix hydrolase domain-containing protein</fullName>
    </recommendedName>
</protein>
<accession>A0AAD9IHZ5</accession>
<dbReference type="Pfam" id="PF00293">
    <property type="entry name" value="NUDIX"/>
    <property type="match status" value="1"/>
</dbReference>
<name>A0AAD9IHZ5_PROWI</name>
<keyword evidence="4" id="KW-1185">Reference proteome</keyword>
<dbReference type="PROSITE" id="PS51462">
    <property type="entry name" value="NUDIX"/>
    <property type="match status" value="1"/>
</dbReference>
<dbReference type="Gene3D" id="3.90.79.10">
    <property type="entry name" value="Nucleoside Triphosphate Pyrophosphohydrolase"/>
    <property type="match status" value="1"/>
</dbReference>
<dbReference type="InterPro" id="IPR031804">
    <property type="entry name" value="DUF4743"/>
</dbReference>
<dbReference type="EMBL" id="JASFZW010000008">
    <property type="protein sequence ID" value="KAK2076940.1"/>
    <property type="molecule type" value="Genomic_DNA"/>
</dbReference>
<evidence type="ECO:0000313" key="3">
    <source>
        <dbReference type="EMBL" id="KAK2076940.1"/>
    </source>
</evidence>
<sequence>MGASAKTVQGLARWLERCNAREAVIKELVPFTITGHDKPLGYMLPSFAEVLLGYQDVFQSGQAAGSKTVTLHPQLRGFEERTAAVDRVLVELQGKGVVNGWRGERYPVLSSFHSPPLLALERAAAVSFGIKAYGVHINGFVRMPDGALEMWVATRSRTKPTWPGRLDQMVAGGQPVGISCEDNVKKECWEEAGVPRELAAQAEPVGAVSYAAMQSAGLKRDVLFCYDLELPLDFTPTPQDDEVESFERWPMARLIEEVAHGDRFKDNCNLVIIDFFFRHGLVAPDTPGYLELLTGLRGGDCC</sequence>
<dbReference type="PANTHER" id="PTHR13622:SF8">
    <property type="entry name" value="THIAMIN PYROPHOSPHOKINASE 1"/>
    <property type="match status" value="1"/>
</dbReference>
<dbReference type="Proteomes" id="UP001255856">
    <property type="component" value="Unassembled WGS sequence"/>
</dbReference>
<proteinExistence type="predicted"/>
<gene>
    <name evidence="3" type="ORF">QBZ16_005168</name>
</gene>
<evidence type="ECO:0000313" key="4">
    <source>
        <dbReference type="Proteomes" id="UP001255856"/>
    </source>
</evidence>
<dbReference type="AlphaFoldDB" id="A0AAD9IHZ5"/>
<dbReference type="SUPFAM" id="SSF55811">
    <property type="entry name" value="Nudix"/>
    <property type="match status" value="1"/>
</dbReference>
<dbReference type="Pfam" id="PF15916">
    <property type="entry name" value="DUF4743"/>
    <property type="match status" value="1"/>
</dbReference>
<dbReference type="GO" id="GO:0044715">
    <property type="term" value="F:8-oxo-dGDP phosphatase activity"/>
    <property type="evidence" value="ECO:0007669"/>
    <property type="project" value="UniProtKB-ARBA"/>
</dbReference>
<dbReference type="FunFam" id="3.90.79.10:FF:000019">
    <property type="entry name" value="Thiamin pyrophosphokinase, putative"/>
    <property type="match status" value="1"/>
</dbReference>
<comment type="caution">
    <text evidence="3">The sequence shown here is derived from an EMBL/GenBank/DDBJ whole genome shotgun (WGS) entry which is preliminary data.</text>
</comment>
<dbReference type="InterPro" id="IPR000086">
    <property type="entry name" value="NUDIX_hydrolase_dom"/>
</dbReference>
<evidence type="ECO:0000259" key="2">
    <source>
        <dbReference type="PROSITE" id="PS51462"/>
    </source>
</evidence>
<evidence type="ECO:0000256" key="1">
    <source>
        <dbReference type="ARBA" id="ARBA00003778"/>
    </source>
</evidence>
<dbReference type="CDD" id="cd03676">
    <property type="entry name" value="NUDIX_Tnr3_like"/>
    <property type="match status" value="1"/>
</dbReference>
<organism evidence="3 4">
    <name type="scientific">Prototheca wickerhamii</name>
    <dbReference type="NCBI Taxonomy" id="3111"/>
    <lineage>
        <taxon>Eukaryota</taxon>
        <taxon>Viridiplantae</taxon>
        <taxon>Chlorophyta</taxon>
        <taxon>core chlorophytes</taxon>
        <taxon>Trebouxiophyceae</taxon>
        <taxon>Chlorellales</taxon>
        <taxon>Chlorellaceae</taxon>
        <taxon>Prototheca</taxon>
    </lineage>
</organism>